<keyword evidence="5" id="KW-1185">Reference proteome</keyword>
<evidence type="ECO:0000256" key="1">
    <source>
        <dbReference type="SAM" id="MobiDB-lite"/>
    </source>
</evidence>
<name>A0ABT2UJD9_9BACL</name>
<keyword evidence="2" id="KW-0732">Signal</keyword>
<dbReference type="EMBL" id="JAOQIO010000084">
    <property type="protein sequence ID" value="MCU6794759.1"/>
    <property type="molecule type" value="Genomic_DNA"/>
</dbReference>
<feature type="compositionally biased region" description="Low complexity" evidence="1">
    <location>
        <begin position="202"/>
        <end position="218"/>
    </location>
</feature>
<feature type="compositionally biased region" description="Low complexity" evidence="1">
    <location>
        <begin position="316"/>
        <end position="337"/>
    </location>
</feature>
<feature type="chain" id="PRO_5046035332" evidence="2">
    <location>
        <begin position="23"/>
        <end position="849"/>
    </location>
</feature>
<gene>
    <name evidence="4" type="ORF">OB236_21845</name>
</gene>
<feature type="domain" description="Copper amine oxidase-like N-terminal" evidence="3">
    <location>
        <begin position="36"/>
        <end position="143"/>
    </location>
</feature>
<evidence type="ECO:0000256" key="2">
    <source>
        <dbReference type="SAM" id="SignalP"/>
    </source>
</evidence>
<feature type="signal peptide" evidence="2">
    <location>
        <begin position="1"/>
        <end position="22"/>
    </location>
</feature>
<protein>
    <submittedName>
        <fullName evidence="4">Beta-propeller domain-containing protein</fullName>
    </submittedName>
</protein>
<evidence type="ECO:0000313" key="4">
    <source>
        <dbReference type="EMBL" id="MCU6794759.1"/>
    </source>
</evidence>
<dbReference type="Pfam" id="PF09826">
    <property type="entry name" value="Beta_propel"/>
    <property type="match status" value="1"/>
</dbReference>
<accession>A0ABT2UJD9</accession>
<dbReference type="RefSeq" id="WP_262685851.1">
    <property type="nucleotide sequence ID" value="NZ_JAOQIO010000084.1"/>
</dbReference>
<evidence type="ECO:0000259" key="3">
    <source>
        <dbReference type="Pfam" id="PF07833"/>
    </source>
</evidence>
<comment type="caution">
    <text evidence="4">The sequence shown here is derived from an EMBL/GenBank/DDBJ whole genome shotgun (WGS) entry which is preliminary data.</text>
</comment>
<proteinExistence type="predicted"/>
<reference evidence="4 5" key="1">
    <citation type="submission" date="2022-09" db="EMBL/GenBank/DDBJ databases">
        <authorList>
            <person name="Han X.L."/>
            <person name="Wang Q."/>
            <person name="Lu T."/>
        </authorList>
    </citation>
    <scope>NUCLEOTIDE SEQUENCE [LARGE SCALE GENOMIC DNA]</scope>
    <source>
        <strain evidence="4 5">WQ 127069</strain>
    </source>
</reference>
<dbReference type="Pfam" id="PF07833">
    <property type="entry name" value="Cu_amine_oxidN1"/>
    <property type="match status" value="1"/>
</dbReference>
<evidence type="ECO:0000313" key="5">
    <source>
        <dbReference type="Proteomes" id="UP001652445"/>
    </source>
</evidence>
<feature type="region of interest" description="Disordered" evidence="1">
    <location>
        <begin position="190"/>
        <end position="227"/>
    </location>
</feature>
<dbReference type="SUPFAM" id="SSF55383">
    <property type="entry name" value="Copper amine oxidase, domain N"/>
    <property type="match status" value="1"/>
</dbReference>
<dbReference type="InterPro" id="IPR012854">
    <property type="entry name" value="Cu_amine_oxidase-like_N"/>
</dbReference>
<dbReference type="Proteomes" id="UP001652445">
    <property type="component" value="Unassembled WGS sequence"/>
</dbReference>
<dbReference type="InterPro" id="IPR036582">
    <property type="entry name" value="Mao_N_sf"/>
</dbReference>
<feature type="region of interest" description="Disordered" evidence="1">
    <location>
        <begin position="315"/>
        <end position="337"/>
    </location>
</feature>
<dbReference type="InterPro" id="IPR019198">
    <property type="entry name" value="Beta_propeller_containing"/>
</dbReference>
<organism evidence="4 5">
    <name type="scientific">Paenibacillus baimaensis</name>
    <dbReference type="NCBI Taxonomy" id="2982185"/>
    <lineage>
        <taxon>Bacteria</taxon>
        <taxon>Bacillati</taxon>
        <taxon>Bacillota</taxon>
        <taxon>Bacilli</taxon>
        <taxon>Bacillales</taxon>
        <taxon>Paenibacillaceae</taxon>
        <taxon>Paenibacillus</taxon>
    </lineage>
</organism>
<sequence>MKKALTLACLLATTVFSFGVSAPPAATESGTAIGLQVNGSNVSFSSMPLLIDNTLMVPLRDLSESLGVQLEWDESSQTAAAVKGLHSIKLTIDNKQAFRGETPVNLEAAPRMHNGKLFVPLRFFSESFDFNVYWDGLNKSVAIVDADKSLPTIGSADHMLELFKDYSGAGGGYGGSVSLMTKSDMATTAVVQEQSTSKEKSSSSAPAAAPAPQAAAAESKPDYSGTNVQVEGVDEADIIKTDGSYIYQVNRNRVIIAAAYPADQMKVTQTLTFEDQNFRAKELYIDDKHMVVIGTTFYRTIDPVVPMEGQTAPAMPVSGPAVQQSSSSKSAAPPLSVSPVPAPVSAENIKIVSLPGVNLSRNTTKAIVYELGDRTQVKKLREVELDGNYVSSRKVGSSLYLVSNKGFNVYPLLRGDVSSTDKAVALKNSAPSYRDSAAGDAFISIGYEDVRYFPNSVQPNYLLIGGFNLNQPEQKLNVSSYLGSGQQVYASEANLFVTTNEYTPAAVQPNTGEDPLAKRRIVAGETNSVIYKFAMDQGSIRYTGRGKVPGRAINQFAMDEMNGSFRIATTTGFAGRDDDMTSKNHMYVLNESMNVIGQINDIAPGEQIYSVRYAGNRAYMVTFKTVDPLFVIDLQEPQAPKILGKLKIPGYSNYLHPYDDTHLIGFGKDAVEVSSNNGSIGSTQTTAYYQGMKMAMFDVSDVANPKELFSENIGDRGTDSELLRNHKALLFSKEKNLLAFPVTLMETKSNASSSSNPAAAINTVPSYGEFAFQGAYVYQVDVAAGFKLKGKITHLTSDDYLKAGQVAYNGKRNIQRILYIGDALYTSSEQILKATDISSMNDLKSITLP</sequence>
<dbReference type="Gene3D" id="3.30.457.10">
    <property type="entry name" value="Copper amine oxidase-like, N-terminal domain"/>
    <property type="match status" value="1"/>
</dbReference>